<dbReference type="Proteomes" id="UP000095725">
    <property type="component" value="Unassembled WGS sequence"/>
</dbReference>
<keyword evidence="1" id="KW-1133">Transmembrane helix</keyword>
<keyword evidence="1" id="KW-0812">Transmembrane</keyword>
<evidence type="ECO:0000313" key="2">
    <source>
        <dbReference type="EMBL" id="CUP70950.1"/>
    </source>
</evidence>
<name>A0A174QJ89_9BACE</name>
<proteinExistence type="predicted"/>
<dbReference type="RefSeq" id="WP_055255949.1">
    <property type="nucleotide sequence ID" value="NZ_CZBL01000002.1"/>
</dbReference>
<dbReference type="EMBL" id="CZBL01000002">
    <property type="protein sequence ID" value="CUP70950.1"/>
    <property type="molecule type" value="Genomic_DNA"/>
</dbReference>
<protein>
    <submittedName>
        <fullName evidence="2">Uncharacterized protein</fullName>
    </submittedName>
</protein>
<feature type="transmembrane region" description="Helical" evidence="1">
    <location>
        <begin position="50"/>
        <end position="69"/>
    </location>
</feature>
<sequence length="234" mass="26885">MKRFINITISVITLLALIIILVIGLDIQSLKLGSFTNAQNINSILINLSYSYIAGAFFYFLVTTIPFYLRKRKINLVIKDRINIISKGTQTIIFAYDPSSINLTIEQIENVNLDRNNENDLLNLFKRSTIFDISNVAKQVLPETNTKILFTINQSLQIIDKATDETLNYLDYLSEEQIILLNNIKNSAFKNTVSSSTDNEFYKYMFNQPQVVDTLAKDFIVFWKDVKKLNSISK</sequence>
<accession>A0A174QJ89</accession>
<dbReference type="AlphaFoldDB" id="A0A174QJ89"/>
<reference evidence="2 3" key="1">
    <citation type="submission" date="2015-09" db="EMBL/GenBank/DDBJ databases">
        <authorList>
            <consortium name="Pathogen Informatics"/>
        </authorList>
    </citation>
    <scope>NUCLEOTIDE SEQUENCE [LARGE SCALE GENOMIC DNA]</scope>
    <source>
        <strain evidence="2 3">2789STDY5834946</strain>
    </source>
</reference>
<gene>
    <name evidence="2" type="ORF">ERS852558_00835</name>
</gene>
<feature type="transmembrane region" description="Helical" evidence="1">
    <location>
        <begin position="7"/>
        <end position="30"/>
    </location>
</feature>
<evidence type="ECO:0000256" key="1">
    <source>
        <dbReference type="SAM" id="Phobius"/>
    </source>
</evidence>
<evidence type="ECO:0000313" key="3">
    <source>
        <dbReference type="Proteomes" id="UP000095725"/>
    </source>
</evidence>
<organism evidence="2 3">
    <name type="scientific">Bacteroides caccae</name>
    <dbReference type="NCBI Taxonomy" id="47678"/>
    <lineage>
        <taxon>Bacteria</taxon>
        <taxon>Pseudomonadati</taxon>
        <taxon>Bacteroidota</taxon>
        <taxon>Bacteroidia</taxon>
        <taxon>Bacteroidales</taxon>
        <taxon>Bacteroidaceae</taxon>
        <taxon>Bacteroides</taxon>
    </lineage>
</organism>
<keyword evidence="1" id="KW-0472">Membrane</keyword>